<organism evidence="1 2">
    <name type="scientific">Funneliformis geosporum</name>
    <dbReference type="NCBI Taxonomy" id="1117311"/>
    <lineage>
        <taxon>Eukaryota</taxon>
        <taxon>Fungi</taxon>
        <taxon>Fungi incertae sedis</taxon>
        <taxon>Mucoromycota</taxon>
        <taxon>Glomeromycotina</taxon>
        <taxon>Glomeromycetes</taxon>
        <taxon>Glomerales</taxon>
        <taxon>Glomeraceae</taxon>
        <taxon>Funneliformis</taxon>
    </lineage>
</organism>
<protein>
    <submittedName>
        <fullName evidence="1">2990_t:CDS:1</fullName>
    </submittedName>
</protein>
<gene>
    <name evidence="1" type="ORF">FWILDA_LOCUS4616</name>
</gene>
<evidence type="ECO:0000313" key="2">
    <source>
        <dbReference type="Proteomes" id="UP001153678"/>
    </source>
</evidence>
<dbReference type="OrthoDB" id="2318115at2759"/>
<accession>A0A9W4SJA7</accession>
<dbReference type="EMBL" id="CAMKVN010000707">
    <property type="protein sequence ID" value="CAI2170504.1"/>
    <property type="molecule type" value="Genomic_DNA"/>
</dbReference>
<evidence type="ECO:0000313" key="1">
    <source>
        <dbReference type="EMBL" id="CAI2170504.1"/>
    </source>
</evidence>
<keyword evidence="2" id="KW-1185">Reference proteome</keyword>
<name>A0A9W4SJA7_9GLOM</name>
<proteinExistence type="predicted"/>
<dbReference type="Proteomes" id="UP001153678">
    <property type="component" value="Unassembled WGS sequence"/>
</dbReference>
<sequence length="250" mass="28970">MSLKQQVCLSQKGSAFEELNFWRFRDCCTLKSDILNSPRHLVRTIHRPTLTRYRQASNSNILNPHHLAIFSTWMEKRNSYYKIHNNPHKFKTLYHQLLCDEFFFKSNIMDLETVHTSCNNAKTILIVAKVKDSDQLVGGFIPIRLRKPKDSVVGNRKSNSFSSTKESFIFFFTNCNDVKTGKFAYVTETKYAINYNDKCEIGFGRGHDLECKSDGNWTSTPTSYPSIGIPAVFKISQFEIFEVIRFFNGE</sequence>
<reference evidence="1" key="1">
    <citation type="submission" date="2022-08" db="EMBL/GenBank/DDBJ databases">
        <authorList>
            <person name="Kallberg Y."/>
            <person name="Tangrot J."/>
            <person name="Rosling A."/>
        </authorList>
    </citation>
    <scope>NUCLEOTIDE SEQUENCE</scope>
    <source>
        <strain evidence="1">Wild A</strain>
    </source>
</reference>
<dbReference type="AlphaFoldDB" id="A0A9W4SJA7"/>
<comment type="caution">
    <text evidence="1">The sequence shown here is derived from an EMBL/GenBank/DDBJ whole genome shotgun (WGS) entry which is preliminary data.</text>
</comment>